<dbReference type="Gene3D" id="3.40.1280.10">
    <property type="match status" value="1"/>
</dbReference>
<evidence type="ECO:0000256" key="8">
    <source>
        <dbReference type="ARBA" id="ARBA00022679"/>
    </source>
</evidence>
<comment type="similarity">
    <text evidence="2 12">Belongs to the RNA methyltransferase RsmE family.</text>
</comment>
<gene>
    <name evidence="15" type="primary">rsmE</name>
    <name evidence="15" type="ORF">DPBNPPHM_00695</name>
</gene>
<dbReference type="GO" id="GO:0070042">
    <property type="term" value="F:rRNA (uridine-N3-)-methyltransferase activity"/>
    <property type="evidence" value="ECO:0007669"/>
    <property type="project" value="TreeGrafter"/>
</dbReference>
<dbReference type="Gene3D" id="2.40.240.20">
    <property type="entry name" value="Hypothetical PUA domain-like, domain 1"/>
    <property type="match status" value="1"/>
</dbReference>
<feature type="domain" description="Ribosomal RNA small subunit methyltransferase E methyltransferase" evidence="13">
    <location>
        <begin position="74"/>
        <end position="235"/>
    </location>
</feature>
<evidence type="ECO:0000313" key="16">
    <source>
        <dbReference type="Proteomes" id="UP000434580"/>
    </source>
</evidence>
<evidence type="ECO:0000256" key="7">
    <source>
        <dbReference type="ARBA" id="ARBA00022603"/>
    </source>
</evidence>
<dbReference type="CDD" id="cd18084">
    <property type="entry name" value="RsmE-like"/>
    <property type="match status" value="1"/>
</dbReference>
<dbReference type="InterPro" id="IPR046887">
    <property type="entry name" value="RsmE_PUA-like"/>
</dbReference>
<dbReference type="EC" id="2.1.1.193" evidence="3 12"/>
<evidence type="ECO:0000256" key="11">
    <source>
        <dbReference type="ARBA" id="ARBA00047944"/>
    </source>
</evidence>
<dbReference type="Proteomes" id="UP000434580">
    <property type="component" value="Unassembled WGS sequence"/>
</dbReference>
<dbReference type="EMBL" id="CACSII010000001">
    <property type="protein sequence ID" value="CAA0084247.1"/>
    <property type="molecule type" value="Genomic_DNA"/>
</dbReference>
<evidence type="ECO:0000256" key="10">
    <source>
        <dbReference type="ARBA" id="ARBA00025699"/>
    </source>
</evidence>
<organism evidence="15 16">
    <name type="scientific">BD1-7 clade bacterium</name>
    <dbReference type="NCBI Taxonomy" id="2029982"/>
    <lineage>
        <taxon>Bacteria</taxon>
        <taxon>Pseudomonadati</taxon>
        <taxon>Pseudomonadota</taxon>
        <taxon>Gammaproteobacteria</taxon>
        <taxon>Cellvibrionales</taxon>
        <taxon>Spongiibacteraceae</taxon>
        <taxon>BD1-7 clade</taxon>
    </lineage>
</organism>
<dbReference type="PANTHER" id="PTHR30027:SF3">
    <property type="entry name" value="16S RRNA (URACIL(1498)-N(3))-METHYLTRANSFERASE"/>
    <property type="match status" value="1"/>
</dbReference>
<dbReference type="InterPro" id="IPR006700">
    <property type="entry name" value="RsmE"/>
</dbReference>
<dbReference type="InterPro" id="IPR029028">
    <property type="entry name" value="Alpha/beta_knot_MTases"/>
</dbReference>
<keyword evidence="9 12" id="KW-0949">S-adenosyl-L-methionine</keyword>
<accession>A0A5S9MSC0</accession>
<dbReference type="SUPFAM" id="SSF75217">
    <property type="entry name" value="alpha/beta knot"/>
    <property type="match status" value="1"/>
</dbReference>
<sequence>MRIPRIFTDNPLNAGQAVIIDGPAANHLSRVLRLTAGHPVILFNGKGGHYPANITDISKKAVTLLPGERSDSNNESPLETHIAIGVSKGDKMDLIVQKATELGVTSITPLLTQRTDVKLNAERWQKKHGHWQQVAISACEQSTRDTLPKIHSPVRFSEWIQTTQQGLTGICHPENGQSLAALDAQESITLAFGSEGGFTDEEVAEATKNHALTIGLGPRVLRAETAPLAALAICQNLWGDI</sequence>
<evidence type="ECO:0000256" key="4">
    <source>
        <dbReference type="ARBA" id="ARBA00013673"/>
    </source>
</evidence>
<dbReference type="PIRSF" id="PIRSF015601">
    <property type="entry name" value="MTase_slr0722"/>
    <property type="match status" value="1"/>
</dbReference>
<comment type="catalytic activity">
    <reaction evidence="11 12">
        <text>uridine(1498) in 16S rRNA + S-adenosyl-L-methionine = N(3)-methyluridine(1498) in 16S rRNA + S-adenosyl-L-homocysteine + H(+)</text>
        <dbReference type="Rhea" id="RHEA:42920"/>
        <dbReference type="Rhea" id="RHEA-COMP:10283"/>
        <dbReference type="Rhea" id="RHEA-COMP:10284"/>
        <dbReference type="ChEBI" id="CHEBI:15378"/>
        <dbReference type="ChEBI" id="CHEBI:57856"/>
        <dbReference type="ChEBI" id="CHEBI:59789"/>
        <dbReference type="ChEBI" id="CHEBI:65315"/>
        <dbReference type="ChEBI" id="CHEBI:74502"/>
        <dbReference type="EC" id="2.1.1.193"/>
    </reaction>
</comment>
<comment type="subcellular location">
    <subcellularLocation>
        <location evidence="1 12">Cytoplasm</location>
    </subcellularLocation>
</comment>
<evidence type="ECO:0000256" key="9">
    <source>
        <dbReference type="ARBA" id="ARBA00022691"/>
    </source>
</evidence>
<evidence type="ECO:0000256" key="6">
    <source>
        <dbReference type="ARBA" id="ARBA00022552"/>
    </source>
</evidence>
<dbReference type="Pfam" id="PF04452">
    <property type="entry name" value="Methyltrans_RNA"/>
    <property type="match status" value="1"/>
</dbReference>
<protein>
    <recommendedName>
        <fullName evidence="4 12">Ribosomal RNA small subunit methyltransferase E</fullName>
        <ecNumber evidence="3 12">2.1.1.193</ecNumber>
    </recommendedName>
</protein>
<name>A0A5S9MSC0_9GAMM</name>
<keyword evidence="8 12" id="KW-0808">Transferase</keyword>
<evidence type="ECO:0000259" key="13">
    <source>
        <dbReference type="Pfam" id="PF04452"/>
    </source>
</evidence>
<dbReference type="AlphaFoldDB" id="A0A5S9MSC0"/>
<dbReference type="GO" id="GO:0070475">
    <property type="term" value="P:rRNA base methylation"/>
    <property type="evidence" value="ECO:0007669"/>
    <property type="project" value="TreeGrafter"/>
</dbReference>
<dbReference type="InterPro" id="IPR046886">
    <property type="entry name" value="RsmE_MTase_dom"/>
</dbReference>
<dbReference type="NCBIfam" id="NF008692">
    <property type="entry name" value="PRK11713.1-5"/>
    <property type="match status" value="1"/>
</dbReference>
<evidence type="ECO:0000256" key="3">
    <source>
        <dbReference type="ARBA" id="ARBA00012328"/>
    </source>
</evidence>
<dbReference type="GO" id="GO:0005737">
    <property type="term" value="C:cytoplasm"/>
    <property type="evidence" value="ECO:0007669"/>
    <property type="project" value="UniProtKB-SubCell"/>
</dbReference>
<dbReference type="SUPFAM" id="SSF88697">
    <property type="entry name" value="PUA domain-like"/>
    <property type="match status" value="1"/>
</dbReference>
<evidence type="ECO:0000313" key="15">
    <source>
        <dbReference type="EMBL" id="CAA0084247.1"/>
    </source>
</evidence>
<dbReference type="Pfam" id="PF20260">
    <property type="entry name" value="PUA_4"/>
    <property type="match status" value="1"/>
</dbReference>
<evidence type="ECO:0000256" key="1">
    <source>
        <dbReference type="ARBA" id="ARBA00004496"/>
    </source>
</evidence>
<dbReference type="InterPro" id="IPR029026">
    <property type="entry name" value="tRNA_m1G_MTases_N"/>
</dbReference>
<proteinExistence type="inferred from homology"/>
<dbReference type="PANTHER" id="PTHR30027">
    <property type="entry name" value="RIBOSOMAL RNA SMALL SUBUNIT METHYLTRANSFERASE E"/>
    <property type="match status" value="1"/>
</dbReference>
<reference evidence="15 16" key="1">
    <citation type="submission" date="2019-11" db="EMBL/GenBank/DDBJ databases">
        <authorList>
            <person name="Holert J."/>
        </authorList>
    </citation>
    <scope>NUCLEOTIDE SEQUENCE [LARGE SCALE GENOMIC DNA]</scope>
    <source>
        <strain evidence="15">BC5_2</strain>
    </source>
</reference>
<comment type="function">
    <text evidence="10 12">Specifically methylates the N3 position of the uracil ring of uridine 1498 (m3U1498) in 16S rRNA. Acts on the fully assembled 30S ribosomal subunit.</text>
</comment>
<evidence type="ECO:0000256" key="5">
    <source>
        <dbReference type="ARBA" id="ARBA00022490"/>
    </source>
</evidence>
<keyword evidence="7 12" id="KW-0489">Methyltransferase</keyword>
<evidence type="ECO:0000256" key="12">
    <source>
        <dbReference type="PIRNR" id="PIRNR015601"/>
    </source>
</evidence>
<keyword evidence="6 12" id="KW-0698">rRNA processing</keyword>
<feature type="domain" description="Ribosomal RNA small subunit methyltransferase E PUA-like" evidence="14">
    <location>
        <begin position="20"/>
        <end position="64"/>
    </location>
</feature>
<dbReference type="InterPro" id="IPR015947">
    <property type="entry name" value="PUA-like_sf"/>
</dbReference>
<dbReference type="NCBIfam" id="TIGR00046">
    <property type="entry name" value="RsmE family RNA methyltransferase"/>
    <property type="match status" value="1"/>
</dbReference>
<evidence type="ECO:0000256" key="2">
    <source>
        <dbReference type="ARBA" id="ARBA00005528"/>
    </source>
</evidence>
<evidence type="ECO:0000259" key="14">
    <source>
        <dbReference type="Pfam" id="PF20260"/>
    </source>
</evidence>
<keyword evidence="5 12" id="KW-0963">Cytoplasm</keyword>
<dbReference type="OrthoDB" id="9815641at2"/>